<proteinExistence type="inferred from homology"/>
<comment type="catalytic activity">
    <reaction evidence="1">
        <text>a monocarboxylic acid amide + H2O = a monocarboxylate + NH4(+)</text>
        <dbReference type="Rhea" id="RHEA:12020"/>
        <dbReference type="ChEBI" id="CHEBI:15377"/>
        <dbReference type="ChEBI" id="CHEBI:28938"/>
        <dbReference type="ChEBI" id="CHEBI:35757"/>
        <dbReference type="ChEBI" id="CHEBI:83628"/>
        <dbReference type="EC" id="3.5.1.4"/>
    </reaction>
</comment>
<feature type="active site" description="Charge relay system" evidence="5">
    <location>
        <position position="247"/>
    </location>
</feature>
<dbReference type="PANTHER" id="PTHR46072">
    <property type="entry name" value="AMIDASE-RELATED-RELATED"/>
    <property type="match status" value="1"/>
</dbReference>
<dbReference type="InterPro" id="IPR036928">
    <property type="entry name" value="AS_sf"/>
</dbReference>
<evidence type="ECO:0000256" key="3">
    <source>
        <dbReference type="ARBA" id="ARBA00012922"/>
    </source>
</evidence>
<dbReference type="InterPro" id="IPR020556">
    <property type="entry name" value="Amidase_CS"/>
</dbReference>
<dbReference type="PIRSF" id="PIRSF001221">
    <property type="entry name" value="Amidase_fungi"/>
    <property type="match status" value="1"/>
</dbReference>
<dbReference type="GO" id="GO:0004040">
    <property type="term" value="F:amidase activity"/>
    <property type="evidence" value="ECO:0007669"/>
    <property type="project" value="UniProtKB-EC"/>
</dbReference>
<feature type="active site" description="Acyl-ester intermediate" evidence="5">
    <location>
        <position position="271"/>
    </location>
</feature>
<feature type="domain" description="Amidase" evidence="6">
    <location>
        <begin position="116"/>
        <end position="565"/>
    </location>
</feature>
<dbReference type="SUPFAM" id="SSF75304">
    <property type="entry name" value="Amidase signature (AS) enzymes"/>
    <property type="match status" value="1"/>
</dbReference>
<evidence type="ECO:0000256" key="4">
    <source>
        <dbReference type="ARBA" id="ARBA00022801"/>
    </source>
</evidence>
<organism evidence="7 8">
    <name type="scientific">Pseudogymnoascus verrucosus</name>
    <dbReference type="NCBI Taxonomy" id="342668"/>
    <lineage>
        <taxon>Eukaryota</taxon>
        <taxon>Fungi</taxon>
        <taxon>Dikarya</taxon>
        <taxon>Ascomycota</taxon>
        <taxon>Pezizomycotina</taxon>
        <taxon>Leotiomycetes</taxon>
        <taxon>Thelebolales</taxon>
        <taxon>Thelebolaceae</taxon>
        <taxon>Pseudogymnoascus</taxon>
    </lineage>
</organism>
<dbReference type="STRING" id="342668.A0A1B8GBL8"/>
<dbReference type="InterPro" id="IPR023631">
    <property type="entry name" value="Amidase_dom"/>
</dbReference>
<gene>
    <name evidence="7" type="ORF">VE01_08811</name>
</gene>
<protein>
    <recommendedName>
        <fullName evidence="3">amidase</fullName>
        <ecNumber evidence="3">3.5.1.4</ecNumber>
    </recommendedName>
</protein>
<dbReference type="EC" id="3.5.1.4" evidence="3"/>
<dbReference type="GeneID" id="28842197"/>
<comment type="similarity">
    <text evidence="2">Belongs to the amidase family.</text>
</comment>
<dbReference type="EMBL" id="KV460256">
    <property type="protein sequence ID" value="OBT93210.2"/>
    <property type="molecule type" value="Genomic_DNA"/>
</dbReference>
<reference evidence="8" key="2">
    <citation type="journal article" date="2018" name="Nat. Commun.">
        <title>Extreme sensitivity to ultraviolet light in the fungal pathogen causing white-nose syndrome of bats.</title>
        <authorList>
            <person name="Palmer J.M."/>
            <person name="Drees K.P."/>
            <person name="Foster J.T."/>
            <person name="Lindner D.L."/>
        </authorList>
    </citation>
    <scope>NUCLEOTIDE SEQUENCE [LARGE SCALE GENOMIC DNA]</scope>
    <source>
        <strain evidence="8">UAMH 10579</strain>
    </source>
</reference>
<evidence type="ECO:0000256" key="5">
    <source>
        <dbReference type="PIRSR" id="PIRSR001221-1"/>
    </source>
</evidence>
<dbReference type="RefSeq" id="XP_059319390.1">
    <property type="nucleotide sequence ID" value="XM_059464008.1"/>
</dbReference>
<dbReference type="Pfam" id="PF01425">
    <property type="entry name" value="Amidase"/>
    <property type="match status" value="1"/>
</dbReference>
<name>A0A1B8GBL8_9PEZI</name>
<keyword evidence="4" id="KW-0378">Hydrolase</keyword>
<dbReference type="Gene3D" id="3.90.1300.10">
    <property type="entry name" value="Amidase signature (AS) domain"/>
    <property type="match status" value="1"/>
</dbReference>
<dbReference type="Proteomes" id="UP000091956">
    <property type="component" value="Unassembled WGS sequence"/>
</dbReference>
<evidence type="ECO:0000313" key="7">
    <source>
        <dbReference type="EMBL" id="OBT93210.2"/>
    </source>
</evidence>
<evidence type="ECO:0000256" key="1">
    <source>
        <dbReference type="ARBA" id="ARBA00001311"/>
    </source>
</evidence>
<dbReference type="PROSITE" id="PS00571">
    <property type="entry name" value="AMIDASES"/>
    <property type="match status" value="1"/>
</dbReference>
<accession>A0A1B8GBL8</accession>
<feature type="active site" description="Charge relay system" evidence="5">
    <location>
        <position position="172"/>
    </location>
</feature>
<evidence type="ECO:0000313" key="8">
    <source>
        <dbReference type="Proteomes" id="UP000091956"/>
    </source>
</evidence>
<reference evidence="7 8" key="1">
    <citation type="submission" date="2016-03" db="EMBL/GenBank/DDBJ databases">
        <title>Comparative genomics of Pseudogymnoascus destructans, the fungus causing white-nose syndrome of bats.</title>
        <authorList>
            <person name="Palmer J.M."/>
            <person name="Drees K.P."/>
            <person name="Foster J.T."/>
            <person name="Lindner D.L."/>
        </authorList>
    </citation>
    <scope>NUCLEOTIDE SEQUENCE [LARGE SCALE GENOMIC DNA]</scope>
    <source>
        <strain evidence="7 8">UAMH 10579</strain>
    </source>
</reference>
<dbReference type="PANTHER" id="PTHR46072:SF4">
    <property type="entry name" value="AMIDASE C550.07-RELATED"/>
    <property type="match status" value="1"/>
</dbReference>
<sequence length="595" mass="65435">MKVYYQLKTFSIRLSFSPNMLVAEQTSPQVNEIPDVKAVDVVAPSWKLVAARRQAEINNAIPTEYLVPLVQLGGLENRIGLPEASGILTHRELEITARSATGLLRFLHNGTYTAVEVTTAFCKRAAIAHQAVNCLALVMFQQALADAAELDQYMQTHHRPKGPLHGLPISVKEHIELAGTPATAGLISLADSVSSQDAMIVRVLREAGAVFHVKTTNPQTLLALETESNIYGITVNPYNINLSSGGSSGGEAALIAMRGSLLGIGTDMGGSIRAPSAFNGVFGLKPSVGRLPHGGLEGLHSGMENVIGCCGPIATCVEDMRLFCQVILASEPWRQEPEMIEKPWNPIPLPTNLKIGVMWHDGVAQPQPPVTRCLRETVLAIQQAGHTVVYWDPKDHPALTKSMDRAFFIDAGKEYWDVIKQGEEPAVPVMQWILTERNNSPPLTVVETWKLNSERKLLQNSHAAQWDELDLDAIICPVHFSNAPAIHEAQYAGYTNAFNRLDYTAAVFPVGKVEPTDTWENFPRAIEQSLGKDDDFSFKTYTGPDKYRHSPVSLQIVTRRLQEEKNLAIIEKVIQAVELKKQLLDHGLLLHSNDI</sequence>
<evidence type="ECO:0000256" key="2">
    <source>
        <dbReference type="ARBA" id="ARBA00009199"/>
    </source>
</evidence>
<dbReference type="AlphaFoldDB" id="A0A1B8GBL8"/>
<evidence type="ECO:0000259" key="6">
    <source>
        <dbReference type="Pfam" id="PF01425"/>
    </source>
</evidence>
<keyword evidence="8" id="KW-1185">Reference proteome</keyword>